<dbReference type="STRING" id="1380566.A0A179FKX9"/>
<dbReference type="SUPFAM" id="SSF110857">
    <property type="entry name" value="Gamma-glutamyl cyclotransferase-like"/>
    <property type="match status" value="1"/>
</dbReference>
<protein>
    <submittedName>
        <fullName evidence="3">AIG2-like protein</fullName>
    </submittedName>
</protein>
<keyword evidence="4" id="KW-1185">Reference proteome</keyword>
<organism evidence="3 4">
    <name type="scientific">Pochonia chlamydosporia 170</name>
    <dbReference type="NCBI Taxonomy" id="1380566"/>
    <lineage>
        <taxon>Eukaryota</taxon>
        <taxon>Fungi</taxon>
        <taxon>Dikarya</taxon>
        <taxon>Ascomycota</taxon>
        <taxon>Pezizomycotina</taxon>
        <taxon>Sordariomycetes</taxon>
        <taxon>Hypocreomycetidae</taxon>
        <taxon>Hypocreales</taxon>
        <taxon>Clavicipitaceae</taxon>
        <taxon>Pochonia</taxon>
    </lineage>
</organism>
<dbReference type="InterPro" id="IPR036568">
    <property type="entry name" value="GGCT-like_sf"/>
</dbReference>
<dbReference type="GeneID" id="28850347"/>
<evidence type="ECO:0000313" key="4">
    <source>
        <dbReference type="Proteomes" id="UP000078397"/>
    </source>
</evidence>
<dbReference type="GO" id="GO:0008270">
    <property type="term" value="F:zinc ion binding"/>
    <property type="evidence" value="ECO:0007669"/>
    <property type="project" value="InterPro"/>
</dbReference>
<dbReference type="CDD" id="cd00067">
    <property type="entry name" value="GAL4"/>
    <property type="match status" value="1"/>
</dbReference>
<dbReference type="PANTHER" id="PTHR38111">
    <property type="entry name" value="ZN(2)-C6 FUNGAL-TYPE DOMAIN-CONTAINING PROTEIN-RELATED"/>
    <property type="match status" value="1"/>
</dbReference>
<dbReference type="CDD" id="cd06661">
    <property type="entry name" value="GGCT_like"/>
    <property type="match status" value="1"/>
</dbReference>
<gene>
    <name evidence="3" type="ORF">VFPPC_07506</name>
</gene>
<keyword evidence="1" id="KW-0539">Nucleus</keyword>
<dbReference type="GO" id="GO:0000981">
    <property type="term" value="F:DNA-binding transcription factor activity, RNA polymerase II-specific"/>
    <property type="evidence" value="ECO:0007669"/>
    <property type="project" value="InterPro"/>
</dbReference>
<evidence type="ECO:0000313" key="3">
    <source>
        <dbReference type="EMBL" id="OAQ65870.2"/>
    </source>
</evidence>
<dbReference type="RefSeq" id="XP_022284349.1">
    <property type="nucleotide sequence ID" value="XM_022428564.1"/>
</dbReference>
<sequence>MSTEPKPLFVYGTLCAKQLLAWALTGEQSNAADIEFMIRPARVFGSARYGVYGCDYPAVVPHNSSDVNGYLITFQNNSQRRKLDDFEGEAYKAVATKAHILDNNDQPCGEEVDADIYIWNGADESLTGEPWDLQYFIDERLEDWLDLFEGMELTGGDHVDRISFRNLTVGISPLTYAYVRKFLSPAQIVNSRLINSVMVGVPGRTTACSTCRQRKKKCDRQQPECSRCIKAGLTCGGYGKPGLIWLSATANTNKGNSNGESSSQSQPWAVRYMRPEYTKMLIRTAREQQHLGMFWTSFLPRGREFSLKASKVSTGGWTRALDKLYDAEAALRKASLALSVSLLGERTKDTATRVSGLLLYDQAVRETSNALQSAKRAKTDGVLAAVRLMALHEAMFSPLENRQVKGWRRHNDGQLALFLLRGPSAFISQPSHQLFVDGRLNIIIAAITRRTKSPLSAKEWQTVPWEIHEKCVKDRLLDIMNEIPWILEQQDNLQNLPPSHQKDKVPGILHQCKRQAMALEKWRRHDETDAVLSMFDLQDEDEPLPSPKDEVELAGLHLTGLYWIAGLLLYSTLWTVSDVVNGVQRDEVNQKSKVYERATRAYAKRMAYSVHLFFEESSSEFEKSTGLYPLIMASQLYRRVKPVPEEQGAREAIRRLVDEVLPA</sequence>
<dbReference type="PANTHER" id="PTHR38111:SF11">
    <property type="entry name" value="TRANSCRIPTION FACTOR DOMAIN-CONTAINING PROTEIN-RELATED"/>
    <property type="match status" value="1"/>
</dbReference>
<dbReference type="AlphaFoldDB" id="A0A179FKX9"/>
<dbReference type="KEGG" id="pchm:VFPPC_07506"/>
<dbReference type="InterPro" id="IPR009288">
    <property type="entry name" value="AIG2-like_dom"/>
</dbReference>
<evidence type="ECO:0000259" key="2">
    <source>
        <dbReference type="PROSITE" id="PS50048"/>
    </source>
</evidence>
<dbReference type="InterPro" id="IPR013024">
    <property type="entry name" value="GGCT-like"/>
</dbReference>
<proteinExistence type="predicted"/>
<name>A0A179FKX9_METCM</name>
<dbReference type="OrthoDB" id="1044435at2759"/>
<dbReference type="InterPro" id="IPR053178">
    <property type="entry name" value="Osmoadaptation_assoc"/>
</dbReference>
<evidence type="ECO:0000256" key="1">
    <source>
        <dbReference type="ARBA" id="ARBA00023242"/>
    </source>
</evidence>
<feature type="domain" description="Zn(2)-C6 fungal-type" evidence="2">
    <location>
        <begin position="207"/>
        <end position="235"/>
    </location>
</feature>
<dbReference type="SMART" id="SM00066">
    <property type="entry name" value="GAL4"/>
    <property type="match status" value="1"/>
</dbReference>
<dbReference type="Gene3D" id="3.10.490.10">
    <property type="entry name" value="Gamma-glutamyl cyclotransferase-like"/>
    <property type="match status" value="1"/>
</dbReference>
<comment type="caution">
    <text evidence="3">The sequence shown here is derived from an EMBL/GenBank/DDBJ whole genome shotgun (WGS) entry which is preliminary data.</text>
</comment>
<dbReference type="InterPro" id="IPR036864">
    <property type="entry name" value="Zn2-C6_fun-type_DNA-bd_sf"/>
</dbReference>
<dbReference type="Pfam" id="PF00172">
    <property type="entry name" value="Zn_clus"/>
    <property type="match status" value="1"/>
</dbReference>
<accession>A0A179FKX9</accession>
<dbReference type="PROSITE" id="PS00463">
    <property type="entry name" value="ZN2_CY6_FUNGAL_1"/>
    <property type="match status" value="1"/>
</dbReference>
<dbReference type="PROSITE" id="PS50048">
    <property type="entry name" value="ZN2_CY6_FUNGAL_2"/>
    <property type="match status" value="1"/>
</dbReference>
<dbReference type="Gene3D" id="4.10.240.10">
    <property type="entry name" value="Zn(2)-C6 fungal-type DNA-binding domain"/>
    <property type="match status" value="1"/>
</dbReference>
<dbReference type="SUPFAM" id="SSF57701">
    <property type="entry name" value="Zn2/Cys6 DNA-binding domain"/>
    <property type="match status" value="1"/>
</dbReference>
<dbReference type="EMBL" id="LSBJ02000004">
    <property type="protein sequence ID" value="OAQ65870.2"/>
    <property type="molecule type" value="Genomic_DNA"/>
</dbReference>
<dbReference type="Pfam" id="PF06094">
    <property type="entry name" value="GGACT"/>
    <property type="match status" value="1"/>
</dbReference>
<reference evidence="3 4" key="1">
    <citation type="journal article" date="2016" name="PLoS Pathog.">
        <title>Biosynthesis of antibiotic leucinostatins in bio-control fungus Purpureocillium lilacinum and their inhibition on phytophthora revealed by genome mining.</title>
        <authorList>
            <person name="Wang G."/>
            <person name="Liu Z."/>
            <person name="Lin R."/>
            <person name="Li E."/>
            <person name="Mao Z."/>
            <person name="Ling J."/>
            <person name="Yang Y."/>
            <person name="Yin W.B."/>
            <person name="Xie B."/>
        </authorList>
    </citation>
    <scope>NUCLEOTIDE SEQUENCE [LARGE SCALE GENOMIC DNA]</scope>
    <source>
        <strain evidence="3">170</strain>
    </source>
</reference>
<dbReference type="Proteomes" id="UP000078397">
    <property type="component" value="Unassembled WGS sequence"/>
</dbReference>
<dbReference type="InterPro" id="IPR001138">
    <property type="entry name" value="Zn2Cys6_DnaBD"/>
</dbReference>